<dbReference type="InterPro" id="IPR014710">
    <property type="entry name" value="RmlC-like_jellyroll"/>
</dbReference>
<protein>
    <submittedName>
        <fullName evidence="2">Cupin domain-containing protein</fullName>
    </submittedName>
</protein>
<dbReference type="PANTHER" id="PTHR36440:SF1">
    <property type="entry name" value="PUTATIVE (AFU_ORTHOLOGUE AFUA_8G07350)-RELATED"/>
    <property type="match status" value="1"/>
</dbReference>
<accession>A0ABT8SZN1</accession>
<organism evidence="2 3">
    <name type="scientific">Rhizobium oryzicola</name>
    <dbReference type="NCBI Taxonomy" id="1232668"/>
    <lineage>
        <taxon>Bacteria</taxon>
        <taxon>Pseudomonadati</taxon>
        <taxon>Pseudomonadota</taxon>
        <taxon>Alphaproteobacteria</taxon>
        <taxon>Hyphomicrobiales</taxon>
        <taxon>Rhizobiaceae</taxon>
        <taxon>Rhizobium/Agrobacterium group</taxon>
        <taxon>Rhizobium</taxon>
    </lineage>
</organism>
<proteinExistence type="predicted"/>
<evidence type="ECO:0000313" key="2">
    <source>
        <dbReference type="EMBL" id="MDO1583446.1"/>
    </source>
</evidence>
<dbReference type="InterPro" id="IPR053146">
    <property type="entry name" value="QDO-like"/>
</dbReference>
<dbReference type="PANTHER" id="PTHR36440">
    <property type="entry name" value="PUTATIVE (AFU_ORTHOLOGUE AFUA_8G07350)-RELATED"/>
    <property type="match status" value="1"/>
</dbReference>
<dbReference type="EMBL" id="JAUKWQ010000004">
    <property type="protein sequence ID" value="MDO1583446.1"/>
    <property type="molecule type" value="Genomic_DNA"/>
</dbReference>
<evidence type="ECO:0000313" key="3">
    <source>
        <dbReference type="Proteomes" id="UP001169006"/>
    </source>
</evidence>
<sequence>MSEQDRWFMNAYLRILLSKSVSAAGVSLVEHTMAKDFAVPLHVHNDEDETFYMLEGTARFQVEDKVFDAVPGQSFHVPGGTRHSFRVISDVAKFLTVSNGHFEDMVLEASVPAERAELPPAAPFGPKEQQRLAEICNLNGIEFVGPPVE</sequence>
<dbReference type="Gene3D" id="2.60.120.10">
    <property type="entry name" value="Jelly Rolls"/>
    <property type="match status" value="1"/>
</dbReference>
<gene>
    <name evidence="2" type="ORF">Q2T52_15255</name>
</gene>
<dbReference type="Proteomes" id="UP001169006">
    <property type="component" value="Unassembled WGS sequence"/>
</dbReference>
<name>A0ABT8SZN1_9HYPH</name>
<dbReference type="SUPFAM" id="SSF51182">
    <property type="entry name" value="RmlC-like cupins"/>
    <property type="match status" value="1"/>
</dbReference>
<dbReference type="InterPro" id="IPR011051">
    <property type="entry name" value="RmlC_Cupin_sf"/>
</dbReference>
<keyword evidence="3" id="KW-1185">Reference proteome</keyword>
<feature type="domain" description="Cupin type-2" evidence="1">
    <location>
        <begin position="32"/>
        <end position="96"/>
    </location>
</feature>
<dbReference type="InterPro" id="IPR013096">
    <property type="entry name" value="Cupin_2"/>
</dbReference>
<dbReference type="RefSeq" id="WP_302077634.1">
    <property type="nucleotide sequence ID" value="NZ_JAUKWQ010000004.1"/>
</dbReference>
<evidence type="ECO:0000259" key="1">
    <source>
        <dbReference type="Pfam" id="PF07883"/>
    </source>
</evidence>
<reference evidence="2" key="2">
    <citation type="submission" date="2023-07" db="EMBL/GenBank/DDBJ databases">
        <authorList>
            <person name="Sun H."/>
        </authorList>
    </citation>
    <scope>NUCLEOTIDE SEQUENCE</scope>
    <source>
        <strain evidence="2">05753</strain>
    </source>
</reference>
<comment type="caution">
    <text evidence="2">The sequence shown here is derived from an EMBL/GenBank/DDBJ whole genome shotgun (WGS) entry which is preliminary data.</text>
</comment>
<reference evidence="2" key="1">
    <citation type="journal article" date="2015" name="Int. J. Syst. Evol. Microbiol.">
        <title>Rhizobium oryzicola sp. nov., potential plant-growth-promoting endophytic bacteria isolated from rice roots.</title>
        <authorList>
            <person name="Zhang X.X."/>
            <person name="Gao J.S."/>
            <person name="Cao Y.H."/>
            <person name="Sheirdil R.A."/>
            <person name="Wang X.C."/>
            <person name="Zhang L."/>
        </authorList>
    </citation>
    <scope>NUCLEOTIDE SEQUENCE</scope>
    <source>
        <strain evidence="2">05753</strain>
    </source>
</reference>
<dbReference type="Pfam" id="PF07883">
    <property type="entry name" value="Cupin_2"/>
    <property type="match status" value="1"/>
</dbReference>